<comment type="similarity">
    <text evidence="1 2">Belongs to the phD/YefM antitoxin family.</text>
</comment>
<dbReference type="AlphaFoldDB" id="A0AB73T6N2"/>
<dbReference type="Gene3D" id="3.40.1620.10">
    <property type="entry name" value="YefM-like domain"/>
    <property type="match status" value="1"/>
</dbReference>
<gene>
    <name evidence="3" type="ORF">C7383_103157</name>
</gene>
<name>A0AB73T6N2_9FIRM</name>
<keyword evidence="4" id="KW-1185">Reference proteome</keyword>
<dbReference type="Pfam" id="PF02604">
    <property type="entry name" value="PhdYeFM_antitox"/>
    <property type="match status" value="1"/>
</dbReference>
<proteinExistence type="inferred from homology"/>
<evidence type="ECO:0000313" key="4">
    <source>
        <dbReference type="Proteomes" id="UP000245412"/>
    </source>
</evidence>
<dbReference type="NCBIfam" id="TIGR01552">
    <property type="entry name" value="phd_fam"/>
    <property type="match status" value="1"/>
</dbReference>
<reference evidence="3 4" key="1">
    <citation type="submission" date="2018-05" db="EMBL/GenBank/DDBJ databases">
        <authorList>
            <person name="Goeker M."/>
            <person name="Huntemann M."/>
            <person name="Clum A."/>
            <person name="Pillay M."/>
            <person name="Palaniappan K."/>
            <person name="Varghese N."/>
            <person name="Mikhailova N."/>
            <person name="Stamatis D."/>
            <person name="Reddy T."/>
            <person name="Daum C."/>
            <person name="Shapiro N."/>
            <person name="Ivanova N."/>
            <person name="Kyrpides N."/>
            <person name="Woyke T."/>
        </authorList>
    </citation>
    <scope>NUCLEOTIDE SEQUENCE [LARGE SCALE GENOMIC DNA]</scope>
    <source>
        <strain evidence="3 4">DSM 26524</strain>
    </source>
</reference>
<accession>A0AB73T6N2</accession>
<protein>
    <recommendedName>
        <fullName evidence="2">Antitoxin</fullName>
    </recommendedName>
</protein>
<evidence type="ECO:0000256" key="1">
    <source>
        <dbReference type="ARBA" id="ARBA00009981"/>
    </source>
</evidence>
<comment type="caution">
    <text evidence="3">The sequence shown here is derived from an EMBL/GenBank/DDBJ whole genome shotgun (WGS) entry which is preliminary data.</text>
</comment>
<dbReference type="SUPFAM" id="SSF143120">
    <property type="entry name" value="YefM-like"/>
    <property type="match status" value="1"/>
</dbReference>
<comment type="function">
    <text evidence="2">Antitoxin component of a type II toxin-antitoxin (TA) system.</text>
</comment>
<dbReference type="Proteomes" id="UP000245412">
    <property type="component" value="Unassembled WGS sequence"/>
</dbReference>
<dbReference type="EMBL" id="QGGY01000003">
    <property type="protein sequence ID" value="PWJ77313.1"/>
    <property type="molecule type" value="Genomic_DNA"/>
</dbReference>
<dbReference type="InterPro" id="IPR036165">
    <property type="entry name" value="YefM-like_sf"/>
</dbReference>
<evidence type="ECO:0000313" key="3">
    <source>
        <dbReference type="EMBL" id="PWJ77313.1"/>
    </source>
</evidence>
<evidence type="ECO:0000256" key="2">
    <source>
        <dbReference type="RuleBase" id="RU362080"/>
    </source>
</evidence>
<sequence>MNMTLAEFTEKLVPISDFSKGKAGKIFTDVEENNNEYIVLRNNQPTAVLISLKEYKETQEKAAKLEKLLETVENMNLLKLAKSRDNTNTTSFESFVAEEGYSLDELKELAESVEFE</sequence>
<organism evidence="3 4">
    <name type="scientific">Murimonas intestini</name>
    <dbReference type="NCBI Taxonomy" id="1337051"/>
    <lineage>
        <taxon>Bacteria</taxon>
        <taxon>Bacillati</taxon>
        <taxon>Bacillota</taxon>
        <taxon>Clostridia</taxon>
        <taxon>Lachnospirales</taxon>
        <taxon>Lachnospiraceae</taxon>
        <taxon>Murimonas</taxon>
    </lineage>
</organism>
<dbReference type="InterPro" id="IPR006442">
    <property type="entry name" value="Antitoxin_Phd/YefM"/>
</dbReference>